<comment type="caution">
    <text evidence="8">The sequence shown here is derived from an EMBL/GenBank/DDBJ whole genome shotgun (WGS) entry which is preliminary data.</text>
</comment>
<evidence type="ECO:0000256" key="3">
    <source>
        <dbReference type="ARBA" id="ARBA00023082"/>
    </source>
</evidence>
<name>A0ABT9XEL7_9BACL</name>
<evidence type="ECO:0000259" key="7">
    <source>
        <dbReference type="Pfam" id="PF04542"/>
    </source>
</evidence>
<dbReference type="Proteomes" id="UP001232973">
    <property type="component" value="Unassembled WGS sequence"/>
</dbReference>
<dbReference type="Pfam" id="PF04542">
    <property type="entry name" value="Sigma70_r2"/>
    <property type="match status" value="1"/>
</dbReference>
<dbReference type="InterPro" id="IPR007627">
    <property type="entry name" value="RNA_pol_sigma70_r2"/>
</dbReference>
<comment type="subcellular location">
    <subcellularLocation>
        <location evidence="6">Cytoplasm</location>
    </subcellularLocation>
</comment>
<comment type="subunit">
    <text evidence="6">Interacts with RsgI.</text>
</comment>
<keyword evidence="1 6" id="KW-0963">Cytoplasm</keyword>
<dbReference type="NCBIfam" id="TIGR02937">
    <property type="entry name" value="sigma70-ECF"/>
    <property type="match status" value="1"/>
</dbReference>
<dbReference type="NCBIfam" id="TIGR02895">
    <property type="entry name" value="spore_sigI"/>
    <property type="match status" value="1"/>
</dbReference>
<keyword evidence="4 6" id="KW-0238">DNA-binding</keyword>
<organism evidence="8 9">
    <name type="scientific">Alicyclobacillus cycloheptanicus</name>
    <dbReference type="NCBI Taxonomy" id="1457"/>
    <lineage>
        <taxon>Bacteria</taxon>
        <taxon>Bacillati</taxon>
        <taxon>Bacillota</taxon>
        <taxon>Bacilli</taxon>
        <taxon>Bacillales</taxon>
        <taxon>Alicyclobacillaceae</taxon>
        <taxon>Alicyclobacillus</taxon>
    </lineage>
</organism>
<reference evidence="8 9" key="1">
    <citation type="submission" date="2023-07" db="EMBL/GenBank/DDBJ databases">
        <title>Genomic Encyclopedia of Type Strains, Phase IV (KMG-IV): sequencing the most valuable type-strain genomes for metagenomic binning, comparative biology and taxonomic classification.</title>
        <authorList>
            <person name="Goeker M."/>
        </authorList>
    </citation>
    <scope>NUCLEOTIDE SEQUENCE [LARGE SCALE GENOMIC DNA]</scope>
    <source>
        <strain evidence="8 9">DSM 4006</strain>
    </source>
</reference>
<feature type="short sequence motif" description="Polymerase core binding" evidence="6">
    <location>
        <begin position="58"/>
        <end position="71"/>
    </location>
</feature>
<dbReference type="Gene3D" id="1.10.1740.10">
    <property type="match status" value="1"/>
</dbReference>
<evidence type="ECO:0000313" key="8">
    <source>
        <dbReference type="EMBL" id="MDQ0188740.1"/>
    </source>
</evidence>
<dbReference type="PANTHER" id="PTHR30385:SF6">
    <property type="entry name" value="RNA POLYMERASE SIGMA FACTOR SIGI"/>
    <property type="match status" value="1"/>
</dbReference>
<keyword evidence="3 6" id="KW-0731">Sigma factor</keyword>
<feature type="domain" description="RNA polymerase sigma-70 region 2" evidence="7">
    <location>
        <begin position="32"/>
        <end position="102"/>
    </location>
</feature>
<proteinExistence type="inferred from homology"/>
<comment type="similarity">
    <text evidence="6">Belongs to the sigma-70 factor family. SigI subfamily.</text>
</comment>
<dbReference type="InterPro" id="IPR014284">
    <property type="entry name" value="RNA_pol_sigma-70_dom"/>
</dbReference>
<comment type="activity regulation">
    <text evidence="6">Negatively regulated by the anti-sigma-I factor RsgI.</text>
</comment>
<keyword evidence="6" id="KW-0346">Stress response</keyword>
<keyword evidence="5 6" id="KW-0804">Transcription</keyword>
<gene>
    <name evidence="6" type="primary">sigI</name>
    <name evidence="8" type="ORF">J2S03_000552</name>
</gene>
<dbReference type="NCBIfam" id="NF006174">
    <property type="entry name" value="PRK08311.2-2"/>
    <property type="match status" value="1"/>
</dbReference>
<protein>
    <recommendedName>
        <fullName evidence="6">RNA polymerase sigma factor SigI</fullName>
    </recommendedName>
</protein>
<dbReference type="InterPro" id="IPR014244">
    <property type="entry name" value="RNA_pol_sigma-I"/>
</dbReference>
<feature type="DNA-binding region" description="H-T-H motif" evidence="6">
    <location>
        <begin position="204"/>
        <end position="223"/>
    </location>
</feature>
<evidence type="ECO:0000256" key="5">
    <source>
        <dbReference type="ARBA" id="ARBA00023163"/>
    </source>
</evidence>
<dbReference type="EMBL" id="JAUSTP010000002">
    <property type="protein sequence ID" value="MDQ0188740.1"/>
    <property type="molecule type" value="Genomic_DNA"/>
</dbReference>
<dbReference type="InterPro" id="IPR013325">
    <property type="entry name" value="RNA_pol_sigma_r2"/>
</dbReference>
<evidence type="ECO:0000256" key="6">
    <source>
        <dbReference type="HAMAP-Rule" id="MF_02064"/>
    </source>
</evidence>
<dbReference type="HAMAP" id="MF_02064">
    <property type="entry name" value="Sigma70_SigI"/>
    <property type="match status" value="1"/>
</dbReference>
<keyword evidence="2 6" id="KW-0805">Transcription regulation</keyword>
<sequence>MPFRRKKSEETSQLYSMLALAQAGDETARNDLIESYTPFILRTASQASRRYIDRGQDDEFSIALMAMNEAIDRFDGSKKSSFLGFAETIIRRRLIDYYRSQKSQNRSVPWTEFDVSDDEDNVINYVEVKTSIDAYEMAEEQEARRSDIEAYAQALRHYGLTFSDLVELSPKHADARQSAIQVAKIVASDEAMRAYVHERKALPLKLLEDKVNVSRKTLERQRKYILAVVILLSGEFQHLQAYIS</sequence>
<evidence type="ECO:0000313" key="9">
    <source>
        <dbReference type="Proteomes" id="UP001232973"/>
    </source>
</evidence>
<evidence type="ECO:0000256" key="4">
    <source>
        <dbReference type="ARBA" id="ARBA00023125"/>
    </source>
</evidence>
<accession>A0ABT9XEL7</accession>
<dbReference type="PANTHER" id="PTHR30385">
    <property type="entry name" value="SIGMA FACTOR F FLAGELLAR"/>
    <property type="match status" value="1"/>
</dbReference>
<dbReference type="SUPFAM" id="SSF88946">
    <property type="entry name" value="Sigma2 domain of RNA polymerase sigma factors"/>
    <property type="match status" value="1"/>
</dbReference>
<comment type="function">
    <text evidence="6">Sigma factors are initiation factors that promote the attachment of RNA polymerase to specific initiation sites and are then released.</text>
</comment>
<evidence type="ECO:0000256" key="1">
    <source>
        <dbReference type="ARBA" id="ARBA00022490"/>
    </source>
</evidence>
<dbReference type="PIRSF" id="PIRSF038953">
    <property type="entry name" value="SigI"/>
    <property type="match status" value="1"/>
</dbReference>
<keyword evidence="9" id="KW-1185">Reference proteome</keyword>
<evidence type="ECO:0000256" key="2">
    <source>
        <dbReference type="ARBA" id="ARBA00023015"/>
    </source>
</evidence>